<name>A0ABQ3FP90_9RHOB</name>
<dbReference type="RefSeq" id="WP_189381808.1">
    <property type="nucleotide sequence ID" value="NZ_BMYI01000013.1"/>
</dbReference>
<sequence length="69" mass="7050">MALIFWLIGAACVIEGLVLALAPSRIPQLLALIAAMTVSQRRMAGLAALAAGVALLWMARSLGFGPSSG</sequence>
<accession>A0ABQ3FP90</accession>
<comment type="caution">
    <text evidence="2">The sequence shown here is derived from an EMBL/GenBank/DDBJ whole genome shotgun (WGS) entry which is preliminary data.</text>
</comment>
<proteinExistence type="predicted"/>
<evidence type="ECO:0008006" key="4">
    <source>
        <dbReference type="Google" id="ProtNLM"/>
    </source>
</evidence>
<reference evidence="3" key="1">
    <citation type="journal article" date="2019" name="Int. J. Syst. Evol. Microbiol.">
        <title>The Global Catalogue of Microorganisms (GCM) 10K type strain sequencing project: providing services to taxonomists for standard genome sequencing and annotation.</title>
        <authorList>
            <consortium name="The Broad Institute Genomics Platform"/>
            <consortium name="The Broad Institute Genome Sequencing Center for Infectious Disease"/>
            <person name="Wu L."/>
            <person name="Ma J."/>
        </authorList>
    </citation>
    <scope>NUCLEOTIDE SEQUENCE [LARGE SCALE GENOMIC DNA]</scope>
    <source>
        <strain evidence="3">KCTC 23298</strain>
    </source>
</reference>
<keyword evidence="1" id="KW-0812">Transmembrane</keyword>
<keyword evidence="1" id="KW-1133">Transmembrane helix</keyword>
<feature type="transmembrane region" description="Helical" evidence="1">
    <location>
        <begin position="44"/>
        <end position="63"/>
    </location>
</feature>
<dbReference type="InterPro" id="IPR019201">
    <property type="entry name" value="DUF2065"/>
</dbReference>
<dbReference type="Proteomes" id="UP000658305">
    <property type="component" value="Unassembled WGS sequence"/>
</dbReference>
<evidence type="ECO:0000313" key="3">
    <source>
        <dbReference type="Proteomes" id="UP000658305"/>
    </source>
</evidence>
<keyword evidence="3" id="KW-1185">Reference proteome</keyword>
<protein>
    <recommendedName>
        <fullName evidence="4">DUF2065 domain-containing protein</fullName>
    </recommendedName>
</protein>
<dbReference type="Pfam" id="PF09838">
    <property type="entry name" value="DUF2065"/>
    <property type="match status" value="1"/>
</dbReference>
<evidence type="ECO:0000313" key="2">
    <source>
        <dbReference type="EMBL" id="GHC31827.1"/>
    </source>
</evidence>
<evidence type="ECO:0000256" key="1">
    <source>
        <dbReference type="SAM" id="Phobius"/>
    </source>
</evidence>
<keyword evidence="1" id="KW-0472">Membrane</keyword>
<gene>
    <name evidence="2" type="ORF">GCM10007291_35960</name>
</gene>
<dbReference type="EMBL" id="BMYI01000013">
    <property type="protein sequence ID" value="GHC31827.1"/>
    <property type="molecule type" value="Genomic_DNA"/>
</dbReference>
<organism evidence="2 3">
    <name type="scientific">Gemmobacter nanjingensis</name>
    <dbReference type="NCBI Taxonomy" id="488454"/>
    <lineage>
        <taxon>Bacteria</taxon>
        <taxon>Pseudomonadati</taxon>
        <taxon>Pseudomonadota</taxon>
        <taxon>Alphaproteobacteria</taxon>
        <taxon>Rhodobacterales</taxon>
        <taxon>Paracoccaceae</taxon>
        <taxon>Gemmobacter</taxon>
    </lineage>
</organism>